<feature type="binding site" evidence="7">
    <location>
        <position position="132"/>
    </location>
    <ligand>
        <name>Zn(2+)</name>
        <dbReference type="ChEBI" id="CHEBI:29105"/>
    </ligand>
</feature>
<dbReference type="SUPFAM" id="SSF46785">
    <property type="entry name" value="Winged helix' DNA-binding domain"/>
    <property type="match status" value="1"/>
</dbReference>
<keyword evidence="4" id="KW-0805">Transcription regulation</keyword>
<evidence type="ECO:0000256" key="5">
    <source>
        <dbReference type="ARBA" id="ARBA00023125"/>
    </source>
</evidence>
<accession>A0A1Z4JNF0</accession>
<keyword evidence="3 7" id="KW-0862">Zinc</keyword>
<dbReference type="GO" id="GO:0000976">
    <property type="term" value="F:transcription cis-regulatory region binding"/>
    <property type="evidence" value="ECO:0007669"/>
    <property type="project" value="TreeGrafter"/>
</dbReference>
<feature type="binding site" evidence="8">
    <location>
        <position position="83"/>
    </location>
    <ligand>
        <name>Fe cation</name>
        <dbReference type="ChEBI" id="CHEBI:24875"/>
    </ligand>
</feature>
<feature type="binding site" evidence="8">
    <location>
        <position position="121"/>
    </location>
    <ligand>
        <name>Fe cation</name>
        <dbReference type="ChEBI" id="CHEBI:24875"/>
    </ligand>
</feature>
<dbReference type="EMBL" id="AP018203">
    <property type="protein sequence ID" value="BAY58295.1"/>
    <property type="molecule type" value="Genomic_DNA"/>
</dbReference>
<name>A0A1Z4JNF0_LEPBY</name>
<evidence type="ECO:0000256" key="4">
    <source>
        <dbReference type="ARBA" id="ARBA00023015"/>
    </source>
</evidence>
<sequence length="136" mass="15722">MRSKAMATQTRQTRGQVKVLEVLRQSQQPISAQTLFAELRQRDQPLGLATIYRALEALKREGLVQSRVTPQGEALYTVVADDHRHFMTCLRCGTSTPLETCPFETLEQQWRQSQTFQLYYHTLELFGICWLCQNNS</sequence>
<comment type="cofactor">
    <cofactor evidence="8">
        <name>Mn(2+)</name>
        <dbReference type="ChEBI" id="CHEBI:29035"/>
    </cofactor>
    <cofactor evidence="8">
        <name>Fe(2+)</name>
        <dbReference type="ChEBI" id="CHEBI:29033"/>
    </cofactor>
    <text evidence="8">Binds 1 Mn(2+) or Fe(2+) ion per subunit.</text>
</comment>
<comment type="similarity">
    <text evidence="1">Belongs to the Fur family.</text>
</comment>
<reference evidence="9 10" key="1">
    <citation type="submission" date="2017-06" db="EMBL/GenBank/DDBJ databases">
        <title>Genome sequencing of cyanobaciteial culture collection at National Institute for Environmental Studies (NIES).</title>
        <authorList>
            <person name="Hirose Y."/>
            <person name="Shimura Y."/>
            <person name="Fujisawa T."/>
            <person name="Nakamura Y."/>
            <person name="Kawachi M."/>
        </authorList>
    </citation>
    <scope>NUCLEOTIDE SEQUENCE [LARGE SCALE GENOMIC DNA]</scope>
    <source>
        <strain evidence="9 10">NIES-2135</strain>
    </source>
</reference>
<evidence type="ECO:0000313" key="10">
    <source>
        <dbReference type="Proteomes" id="UP000217895"/>
    </source>
</evidence>
<evidence type="ECO:0000256" key="7">
    <source>
        <dbReference type="PIRSR" id="PIRSR602481-1"/>
    </source>
</evidence>
<keyword evidence="8" id="KW-0408">Iron</keyword>
<dbReference type="GO" id="GO:0003700">
    <property type="term" value="F:DNA-binding transcription factor activity"/>
    <property type="evidence" value="ECO:0007669"/>
    <property type="project" value="InterPro"/>
</dbReference>
<evidence type="ECO:0000256" key="1">
    <source>
        <dbReference type="ARBA" id="ARBA00007957"/>
    </source>
</evidence>
<proteinExistence type="inferred from homology"/>
<organism evidence="9 10">
    <name type="scientific">Leptolyngbya boryana NIES-2135</name>
    <dbReference type="NCBI Taxonomy" id="1973484"/>
    <lineage>
        <taxon>Bacteria</taxon>
        <taxon>Bacillati</taxon>
        <taxon>Cyanobacteriota</taxon>
        <taxon>Cyanophyceae</taxon>
        <taxon>Leptolyngbyales</taxon>
        <taxon>Leptolyngbyaceae</taxon>
        <taxon>Leptolyngbya group</taxon>
        <taxon>Leptolyngbya</taxon>
    </lineage>
</organism>
<evidence type="ECO:0000256" key="8">
    <source>
        <dbReference type="PIRSR" id="PIRSR602481-2"/>
    </source>
</evidence>
<dbReference type="CDD" id="cd07153">
    <property type="entry name" value="Fur_like"/>
    <property type="match status" value="1"/>
</dbReference>
<comment type="cofactor">
    <cofactor evidence="7">
        <name>Zn(2+)</name>
        <dbReference type="ChEBI" id="CHEBI:29105"/>
    </cofactor>
    <text evidence="7">Binds 1 zinc ion per subunit.</text>
</comment>
<dbReference type="PANTHER" id="PTHR33202:SF19">
    <property type="entry name" value="FERRIC UPTAKE REGULATION PROTEIN"/>
    <property type="match status" value="1"/>
</dbReference>
<dbReference type="GO" id="GO:0045892">
    <property type="term" value="P:negative regulation of DNA-templated transcription"/>
    <property type="evidence" value="ECO:0007669"/>
    <property type="project" value="TreeGrafter"/>
</dbReference>
<keyword evidence="5" id="KW-0238">DNA-binding</keyword>
<dbReference type="PANTHER" id="PTHR33202">
    <property type="entry name" value="ZINC UPTAKE REGULATION PROTEIN"/>
    <property type="match status" value="1"/>
</dbReference>
<evidence type="ECO:0000256" key="3">
    <source>
        <dbReference type="ARBA" id="ARBA00022833"/>
    </source>
</evidence>
<feature type="binding site" evidence="7">
    <location>
        <position position="129"/>
    </location>
    <ligand>
        <name>Zn(2+)</name>
        <dbReference type="ChEBI" id="CHEBI:29105"/>
    </ligand>
</feature>
<dbReference type="InterPro" id="IPR036388">
    <property type="entry name" value="WH-like_DNA-bd_sf"/>
</dbReference>
<keyword evidence="10" id="KW-1185">Reference proteome</keyword>
<dbReference type="InterPro" id="IPR036390">
    <property type="entry name" value="WH_DNA-bd_sf"/>
</dbReference>
<protein>
    <submittedName>
        <fullName evidence="9">Fur family ferric uptake regulator</fullName>
    </submittedName>
</protein>
<feature type="binding site" evidence="7">
    <location>
        <position position="92"/>
    </location>
    <ligand>
        <name>Zn(2+)</name>
        <dbReference type="ChEBI" id="CHEBI:29105"/>
    </ligand>
</feature>
<dbReference type="InterPro" id="IPR002481">
    <property type="entry name" value="FUR"/>
</dbReference>
<evidence type="ECO:0000256" key="6">
    <source>
        <dbReference type="ARBA" id="ARBA00023163"/>
    </source>
</evidence>
<evidence type="ECO:0000313" key="9">
    <source>
        <dbReference type="EMBL" id="BAY58295.1"/>
    </source>
</evidence>
<dbReference type="Pfam" id="PF01475">
    <property type="entry name" value="FUR"/>
    <property type="match status" value="1"/>
</dbReference>
<keyword evidence="6" id="KW-0804">Transcription</keyword>
<keyword evidence="2" id="KW-0678">Repressor</keyword>
<dbReference type="Gene3D" id="1.10.10.10">
    <property type="entry name" value="Winged helix-like DNA-binding domain superfamily/Winged helix DNA-binding domain"/>
    <property type="match status" value="1"/>
</dbReference>
<keyword evidence="7" id="KW-0479">Metal-binding</keyword>
<dbReference type="AlphaFoldDB" id="A0A1Z4JNF0"/>
<gene>
    <name evidence="9" type="ORF">NIES2135_51680</name>
</gene>
<evidence type="ECO:0000256" key="2">
    <source>
        <dbReference type="ARBA" id="ARBA00022491"/>
    </source>
</evidence>
<feature type="binding site" evidence="8">
    <location>
        <position position="104"/>
    </location>
    <ligand>
        <name>Fe cation</name>
        <dbReference type="ChEBI" id="CHEBI:24875"/>
    </ligand>
</feature>
<dbReference type="Gene3D" id="3.30.1490.190">
    <property type="match status" value="1"/>
</dbReference>
<dbReference type="GO" id="GO:1900376">
    <property type="term" value="P:regulation of secondary metabolite biosynthetic process"/>
    <property type="evidence" value="ECO:0007669"/>
    <property type="project" value="TreeGrafter"/>
</dbReference>
<dbReference type="Proteomes" id="UP000217895">
    <property type="component" value="Chromosome"/>
</dbReference>
<dbReference type="GO" id="GO:0008270">
    <property type="term" value="F:zinc ion binding"/>
    <property type="evidence" value="ECO:0007669"/>
    <property type="project" value="TreeGrafter"/>
</dbReference>
<dbReference type="InterPro" id="IPR043135">
    <property type="entry name" value="Fur_C"/>
</dbReference>
<feature type="binding site" evidence="7">
    <location>
        <position position="89"/>
    </location>
    <ligand>
        <name>Zn(2+)</name>
        <dbReference type="ChEBI" id="CHEBI:29105"/>
    </ligand>
</feature>